<keyword evidence="2" id="KW-1185">Reference proteome</keyword>
<gene>
    <name evidence="1 3" type="ORF">P152DRAFT_477694</name>
</gene>
<evidence type="ECO:0000313" key="2">
    <source>
        <dbReference type="Proteomes" id="UP000504638"/>
    </source>
</evidence>
<dbReference type="GeneID" id="54422172"/>
<organism evidence="1">
    <name type="scientific">Eremomyces bilateralis CBS 781.70</name>
    <dbReference type="NCBI Taxonomy" id="1392243"/>
    <lineage>
        <taxon>Eukaryota</taxon>
        <taxon>Fungi</taxon>
        <taxon>Dikarya</taxon>
        <taxon>Ascomycota</taxon>
        <taxon>Pezizomycotina</taxon>
        <taxon>Dothideomycetes</taxon>
        <taxon>Dothideomycetes incertae sedis</taxon>
        <taxon>Eremomycetales</taxon>
        <taxon>Eremomycetaceae</taxon>
        <taxon>Eremomyces</taxon>
    </lineage>
</organism>
<reference evidence="1 3" key="1">
    <citation type="submission" date="2020-01" db="EMBL/GenBank/DDBJ databases">
        <authorList>
            <consortium name="DOE Joint Genome Institute"/>
            <person name="Haridas S."/>
            <person name="Albert R."/>
            <person name="Binder M."/>
            <person name="Bloem J."/>
            <person name="Labutti K."/>
            <person name="Salamov A."/>
            <person name="Andreopoulos B."/>
            <person name="Baker S.E."/>
            <person name="Barry K."/>
            <person name="Bills G."/>
            <person name="Bluhm B.H."/>
            <person name="Cannon C."/>
            <person name="Castanera R."/>
            <person name="Culley D.E."/>
            <person name="Daum C."/>
            <person name="Ezra D."/>
            <person name="Gonzalez J.B."/>
            <person name="Henrissat B."/>
            <person name="Kuo A."/>
            <person name="Liang C."/>
            <person name="Lipzen A."/>
            <person name="Lutzoni F."/>
            <person name="Magnuson J."/>
            <person name="Mondo S."/>
            <person name="Nolan M."/>
            <person name="Ohm R."/>
            <person name="Pangilinan J."/>
            <person name="Park H.-J."/>
            <person name="Ramirez L."/>
            <person name="Alfaro M."/>
            <person name="Sun H."/>
            <person name="Tritt A."/>
            <person name="Yoshinaga Y."/>
            <person name="Zwiers L.-H."/>
            <person name="Turgeon B.G."/>
            <person name="Goodwin S.B."/>
            <person name="Spatafora J.W."/>
            <person name="Crous P.W."/>
            <person name="Grigoriev I.V."/>
        </authorList>
    </citation>
    <scope>NUCLEOTIDE SEQUENCE</scope>
    <source>
        <strain evidence="1 3">CBS 781.70</strain>
    </source>
</reference>
<accession>A0A6G1FQM3</accession>
<evidence type="ECO:0000313" key="1">
    <source>
        <dbReference type="EMBL" id="KAF1807989.1"/>
    </source>
</evidence>
<name>A0A6G1FQM3_9PEZI</name>
<protein>
    <submittedName>
        <fullName evidence="1 3">Uncharacterized protein</fullName>
    </submittedName>
</protein>
<reference evidence="3" key="3">
    <citation type="submission" date="2025-04" db="UniProtKB">
        <authorList>
            <consortium name="RefSeq"/>
        </authorList>
    </citation>
    <scope>IDENTIFICATION</scope>
    <source>
        <strain evidence="3">CBS 781.70</strain>
    </source>
</reference>
<dbReference type="OrthoDB" id="3830579at2759"/>
<sequence>MHSTEVLVATLQPDAGVISADGNPAAKALQEIYSGASKAAGFRGAFSGPQIENQQGVASFVRECTSLKWESAEARLKFTQSEDFVNVLRPAILQYIDGASIQQYDVVFNASPEPVITSGVTEVLINAYDVEAVSTESQRSAIVGEFLAFVEVVKPVATSLGGTGAVYGWADGEHEKEGNKVKVLVALVGWPSVETHIKFSGLDEVKPNFALLKTQPKPRQAFHCKATGV</sequence>
<dbReference type="AlphaFoldDB" id="A0A6G1FQM3"/>
<evidence type="ECO:0000313" key="3">
    <source>
        <dbReference type="RefSeq" id="XP_033529620.1"/>
    </source>
</evidence>
<reference evidence="3" key="2">
    <citation type="submission" date="2020-04" db="EMBL/GenBank/DDBJ databases">
        <authorList>
            <consortium name="NCBI Genome Project"/>
        </authorList>
    </citation>
    <scope>NUCLEOTIDE SEQUENCE</scope>
    <source>
        <strain evidence="3">CBS 781.70</strain>
    </source>
</reference>
<dbReference type="EMBL" id="ML975194">
    <property type="protein sequence ID" value="KAF1807989.1"/>
    <property type="molecule type" value="Genomic_DNA"/>
</dbReference>
<dbReference type="RefSeq" id="XP_033529620.1">
    <property type="nucleotide sequence ID" value="XM_033681602.1"/>
</dbReference>
<proteinExistence type="predicted"/>
<dbReference type="Proteomes" id="UP000504638">
    <property type="component" value="Unplaced"/>
</dbReference>